<dbReference type="RefSeq" id="WP_320003923.1">
    <property type="nucleotide sequence ID" value="NZ_JAUHJS010000003.1"/>
</dbReference>
<gene>
    <name evidence="1" type="ORF">QWY31_07790</name>
</gene>
<dbReference type="Proteomes" id="UP001168552">
    <property type="component" value="Unassembled WGS sequence"/>
</dbReference>
<accession>A0ABT8F4T2</accession>
<evidence type="ECO:0000313" key="1">
    <source>
        <dbReference type="EMBL" id="MDN4165398.1"/>
    </source>
</evidence>
<comment type="caution">
    <text evidence="1">The sequence shown here is derived from an EMBL/GenBank/DDBJ whole genome shotgun (WGS) entry which is preliminary data.</text>
</comment>
<evidence type="ECO:0000313" key="2">
    <source>
        <dbReference type="Proteomes" id="UP001168552"/>
    </source>
</evidence>
<reference evidence="1" key="1">
    <citation type="submission" date="2023-06" db="EMBL/GenBank/DDBJ databases">
        <title>Cytophagales bacterium Strain LB-30, isolated from soil.</title>
        <authorList>
            <person name="Liu B."/>
        </authorList>
    </citation>
    <scope>NUCLEOTIDE SEQUENCE</scope>
    <source>
        <strain evidence="1">LB-30</strain>
    </source>
</reference>
<dbReference type="EMBL" id="JAUHJS010000003">
    <property type="protein sequence ID" value="MDN4165398.1"/>
    <property type="molecule type" value="Genomic_DNA"/>
</dbReference>
<protein>
    <recommendedName>
        <fullName evidence="3">TIR domain-containing protein</fullName>
    </recommendedName>
</protein>
<evidence type="ECO:0008006" key="3">
    <source>
        <dbReference type="Google" id="ProtNLM"/>
    </source>
</evidence>
<sequence>MNPQYSISIAYVSDDNQEIINNNKGWISNFQRFMDMMLHQISGENFAVNIVNEKEPKNGLLQSNAVLVVISPDFFDSKEWSDFFDSQQGNHLLVDRLFKVVKSPVERSKQSPVLQNLLDYDLFHTDPITDNTTEVSVFFGPEAEKDFWMRLVDLAYDVFSTVVRTDIASGDETKKTAFMDDAVYLAETGTDLEMHRNLIKRELLRYGFKVLPDHALPNMSTSLEERVKQDLIKSKLSIHMIGNSMGDVLDDTYASVLDVQNRIASEYINHANGKLKFNRLIWLAPNLTIRSEKQRIFIESLKRSAENLNGAEILQTPLEDFKNIIRKKLSHTTMEQNQNSSFTKGKDASKKWVYVLYDQEDKAQAEEVVNYCKSKGFEVLVPKFEGELMDIRGHHIECLRNFDIALVIKEKVNSTWVRMKLFDLLKSPGFGRSKPILGRALLHYEPVELDQSFFTTYDIQLFSVNKDVQSDVLNAFFQSINATV</sequence>
<organism evidence="1 2">
    <name type="scientific">Shiella aurantiaca</name>
    <dbReference type="NCBI Taxonomy" id="3058365"/>
    <lineage>
        <taxon>Bacteria</taxon>
        <taxon>Pseudomonadati</taxon>
        <taxon>Bacteroidota</taxon>
        <taxon>Cytophagia</taxon>
        <taxon>Cytophagales</taxon>
        <taxon>Shiellaceae</taxon>
        <taxon>Shiella</taxon>
    </lineage>
</organism>
<keyword evidence="2" id="KW-1185">Reference proteome</keyword>
<name>A0ABT8F4T2_9BACT</name>
<proteinExistence type="predicted"/>